<name>A0AAV9GSJ8_9PEZI</name>
<feature type="region of interest" description="Disordered" evidence="1">
    <location>
        <begin position="535"/>
        <end position="562"/>
    </location>
</feature>
<evidence type="ECO:0000313" key="3">
    <source>
        <dbReference type="Proteomes" id="UP001321760"/>
    </source>
</evidence>
<evidence type="ECO:0008006" key="4">
    <source>
        <dbReference type="Google" id="ProtNLM"/>
    </source>
</evidence>
<organism evidence="2 3">
    <name type="scientific">Podospora aff. communis PSN243</name>
    <dbReference type="NCBI Taxonomy" id="3040156"/>
    <lineage>
        <taxon>Eukaryota</taxon>
        <taxon>Fungi</taxon>
        <taxon>Dikarya</taxon>
        <taxon>Ascomycota</taxon>
        <taxon>Pezizomycotina</taxon>
        <taxon>Sordariomycetes</taxon>
        <taxon>Sordariomycetidae</taxon>
        <taxon>Sordariales</taxon>
        <taxon>Podosporaceae</taxon>
        <taxon>Podospora</taxon>
    </lineage>
</organism>
<reference evidence="2" key="2">
    <citation type="submission" date="2023-05" db="EMBL/GenBank/DDBJ databases">
        <authorList>
            <consortium name="Lawrence Berkeley National Laboratory"/>
            <person name="Steindorff A."/>
            <person name="Hensen N."/>
            <person name="Bonometti L."/>
            <person name="Westerberg I."/>
            <person name="Brannstrom I.O."/>
            <person name="Guillou S."/>
            <person name="Cros-Aarteil S."/>
            <person name="Calhoun S."/>
            <person name="Haridas S."/>
            <person name="Kuo A."/>
            <person name="Mondo S."/>
            <person name="Pangilinan J."/>
            <person name="Riley R."/>
            <person name="Labutti K."/>
            <person name="Andreopoulos B."/>
            <person name="Lipzen A."/>
            <person name="Chen C."/>
            <person name="Yanf M."/>
            <person name="Daum C."/>
            <person name="Ng V."/>
            <person name="Clum A."/>
            <person name="Ohm R."/>
            <person name="Martin F."/>
            <person name="Silar P."/>
            <person name="Natvig D."/>
            <person name="Lalanne C."/>
            <person name="Gautier V."/>
            <person name="Ament-Velasquez S.L."/>
            <person name="Kruys A."/>
            <person name="Hutchinson M.I."/>
            <person name="Powell A.J."/>
            <person name="Barry K."/>
            <person name="Miller A.N."/>
            <person name="Grigoriev I.V."/>
            <person name="Debuchy R."/>
            <person name="Gladieux P."/>
            <person name="Thoren M.H."/>
            <person name="Johannesson H."/>
        </authorList>
    </citation>
    <scope>NUCLEOTIDE SEQUENCE</scope>
    <source>
        <strain evidence="2">PSN243</strain>
    </source>
</reference>
<feature type="compositionally biased region" description="Polar residues" evidence="1">
    <location>
        <begin position="87"/>
        <end position="96"/>
    </location>
</feature>
<feature type="region of interest" description="Disordered" evidence="1">
    <location>
        <begin position="1"/>
        <end position="182"/>
    </location>
</feature>
<dbReference type="AlphaFoldDB" id="A0AAV9GSJ8"/>
<sequence>MTENMTDSSAVVDDAAGPTKTSSSMENLPATGKGHSDSASIESPATLDNERLSTIVEASSIGDLNSDGSVKGHPVQIEAKSVDSEADQSISPTVTIDASAAADNKIDAGNTSEPTDTIDPVGKTDEDAGPGFRTALKVSPSEDDVSCTSSRPASRRCQDSETDDASIGEESATTTHSHPREDSETFRVISYHIDADLYVKVRVSGEPVMYKVHSTLIAAASPVWREMIYKGKCPRPATGRWVTEMVAPEDDAFGLDVIFSLIHYKFHELPGSLNVDEMYGLARVAEKYDCKHILIPYMSKWLVDLEWHLKLQLEENIKNEGDKKTDEDDKTLFLTWVFGLGRWFAKVVSRVAYKATINDDGTLLDASCQPWKAQGLPSGILDVIADARLKALKKVIASVSVPYEQLLAGDDGVKFCRAKEAPSHTKELCQEVQFGSLARNLRAARLIPFPDAESYKGSVQDLAAKFEAIKVSHYKLPDAKPHQDSHGSCGIQHRQAIRDALSGVVPLTGFFVQELKDRAKRSGAYNEQLFNELKDMEERNPSPIPEDDLREDGTHYKQQEDFASAPDYYSESYYAGAKVIIKVEDVDV</sequence>
<evidence type="ECO:0000313" key="2">
    <source>
        <dbReference type="EMBL" id="KAK4449616.1"/>
    </source>
</evidence>
<comment type="caution">
    <text evidence="2">The sequence shown here is derived from an EMBL/GenBank/DDBJ whole genome shotgun (WGS) entry which is preliminary data.</text>
</comment>
<gene>
    <name evidence="2" type="ORF">QBC34DRAFT_350776</name>
</gene>
<keyword evidence="3" id="KW-1185">Reference proteome</keyword>
<feature type="compositionally biased region" description="Basic and acidic residues" evidence="1">
    <location>
        <begin position="551"/>
        <end position="560"/>
    </location>
</feature>
<protein>
    <recommendedName>
        <fullName evidence="4">BTB domain-containing protein</fullName>
    </recommendedName>
</protein>
<proteinExistence type="predicted"/>
<dbReference type="EMBL" id="MU865936">
    <property type="protein sequence ID" value="KAK4449616.1"/>
    <property type="molecule type" value="Genomic_DNA"/>
</dbReference>
<evidence type="ECO:0000256" key="1">
    <source>
        <dbReference type="SAM" id="MobiDB-lite"/>
    </source>
</evidence>
<reference evidence="2" key="1">
    <citation type="journal article" date="2023" name="Mol. Phylogenet. Evol.">
        <title>Genome-scale phylogeny and comparative genomics of the fungal order Sordariales.</title>
        <authorList>
            <person name="Hensen N."/>
            <person name="Bonometti L."/>
            <person name="Westerberg I."/>
            <person name="Brannstrom I.O."/>
            <person name="Guillou S."/>
            <person name="Cros-Aarteil S."/>
            <person name="Calhoun S."/>
            <person name="Haridas S."/>
            <person name="Kuo A."/>
            <person name="Mondo S."/>
            <person name="Pangilinan J."/>
            <person name="Riley R."/>
            <person name="LaButti K."/>
            <person name="Andreopoulos B."/>
            <person name="Lipzen A."/>
            <person name="Chen C."/>
            <person name="Yan M."/>
            <person name="Daum C."/>
            <person name="Ng V."/>
            <person name="Clum A."/>
            <person name="Steindorff A."/>
            <person name="Ohm R.A."/>
            <person name="Martin F."/>
            <person name="Silar P."/>
            <person name="Natvig D.O."/>
            <person name="Lalanne C."/>
            <person name="Gautier V."/>
            <person name="Ament-Velasquez S.L."/>
            <person name="Kruys A."/>
            <person name="Hutchinson M.I."/>
            <person name="Powell A.J."/>
            <person name="Barry K."/>
            <person name="Miller A.N."/>
            <person name="Grigoriev I.V."/>
            <person name="Debuchy R."/>
            <person name="Gladieux P."/>
            <person name="Hiltunen Thoren M."/>
            <person name="Johannesson H."/>
        </authorList>
    </citation>
    <scope>NUCLEOTIDE SEQUENCE</scope>
    <source>
        <strain evidence="2">PSN243</strain>
    </source>
</reference>
<dbReference type="Proteomes" id="UP001321760">
    <property type="component" value="Unassembled WGS sequence"/>
</dbReference>
<accession>A0AAV9GSJ8</accession>